<dbReference type="InterPro" id="IPR043472">
    <property type="entry name" value="Macro_dom-like"/>
</dbReference>
<reference evidence="3 4" key="1">
    <citation type="submission" date="2019-07" db="EMBL/GenBank/DDBJ databases">
        <authorList>
            <person name="Duangmal K."/>
            <person name="Teo W.F.A."/>
        </authorList>
    </citation>
    <scope>NUCLEOTIDE SEQUENCE [LARGE SCALE GENOMIC DNA]</scope>
    <source>
        <strain evidence="3 4">TBRC 6029</strain>
    </source>
</reference>
<name>A0A558B2X5_9PSEU</name>
<dbReference type="Pfam" id="PF01661">
    <property type="entry name" value="Macro"/>
    <property type="match status" value="1"/>
</dbReference>
<accession>A0A558B2X5</accession>
<dbReference type="EMBL" id="VJWX01000403">
    <property type="protein sequence ID" value="TVT30862.1"/>
    <property type="molecule type" value="Genomic_DNA"/>
</dbReference>
<dbReference type="OrthoDB" id="9780211at2"/>
<feature type="domain" description="Macro" evidence="2">
    <location>
        <begin position="1"/>
        <end position="160"/>
    </location>
</feature>
<sequence>MRQASNGGGAVVVRMTSGDLLESKADALVNAVNSVGVMGKGIALQFKRAFPENFRAYEAACKRGQVRPGEMFVHATDGGDGPRYIVNFPTKNHWRSKSRLADIEAGLEDLRRVVRELGLRSVAVPPLGCGNGGLDWDVVGPVVERELGGLAGVEVLVYVP</sequence>
<keyword evidence="4" id="KW-1185">Reference proteome</keyword>
<dbReference type="InterPro" id="IPR002589">
    <property type="entry name" value="Macro_dom"/>
</dbReference>
<evidence type="ECO:0000259" key="2">
    <source>
        <dbReference type="PROSITE" id="PS51154"/>
    </source>
</evidence>
<dbReference type="InterPro" id="IPR050892">
    <property type="entry name" value="ADP-ribose_metab_enzymes"/>
</dbReference>
<dbReference type="GO" id="GO:0140291">
    <property type="term" value="P:peptidyl-glutamate ADP-deribosylation"/>
    <property type="evidence" value="ECO:0007669"/>
    <property type="project" value="TreeGrafter"/>
</dbReference>
<dbReference type="PANTHER" id="PTHR12521:SF0">
    <property type="entry name" value="ADP-RIBOSE GLYCOHYDROLASE OARD1"/>
    <property type="match status" value="1"/>
</dbReference>
<proteinExistence type="predicted"/>
<protein>
    <submittedName>
        <fullName evidence="3">Macro domain-containing protein</fullName>
    </submittedName>
</protein>
<dbReference type="CDD" id="cd02901">
    <property type="entry name" value="Macro_Poa1p-like"/>
    <property type="match status" value="1"/>
</dbReference>
<gene>
    <name evidence="3" type="ORF">FNH05_28770</name>
</gene>
<evidence type="ECO:0000313" key="4">
    <source>
        <dbReference type="Proteomes" id="UP000320011"/>
    </source>
</evidence>
<dbReference type="PANTHER" id="PTHR12521">
    <property type="entry name" value="PROTEIN C6ORF130"/>
    <property type="match status" value="1"/>
</dbReference>
<reference evidence="3 4" key="2">
    <citation type="submission" date="2019-08" db="EMBL/GenBank/DDBJ databases">
        <title>Amycolatopsis acidicola sp. nov., isolated from peat swamp forest soil.</title>
        <authorList>
            <person name="Srisuk N."/>
        </authorList>
    </citation>
    <scope>NUCLEOTIDE SEQUENCE [LARGE SCALE GENOMIC DNA]</scope>
    <source>
        <strain evidence="3 4">TBRC 6029</strain>
    </source>
</reference>
<evidence type="ECO:0000313" key="3">
    <source>
        <dbReference type="EMBL" id="TVT30862.1"/>
    </source>
</evidence>
<dbReference type="PROSITE" id="PS51154">
    <property type="entry name" value="MACRO"/>
    <property type="match status" value="1"/>
</dbReference>
<evidence type="ECO:0000256" key="1">
    <source>
        <dbReference type="ARBA" id="ARBA00035885"/>
    </source>
</evidence>
<dbReference type="SMART" id="SM00506">
    <property type="entry name" value="A1pp"/>
    <property type="match status" value="1"/>
</dbReference>
<dbReference type="SUPFAM" id="SSF52949">
    <property type="entry name" value="Macro domain-like"/>
    <property type="match status" value="1"/>
</dbReference>
<dbReference type="AlphaFoldDB" id="A0A558B2X5"/>
<dbReference type="Proteomes" id="UP000320011">
    <property type="component" value="Unassembled WGS sequence"/>
</dbReference>
<dbReference type="Gene3D" id="3.40.220.10">
    <property type="entry name" value="Leucine Aminopeptidase, subunit E, domain 1"/>
    <property type="match status" value="1"/>
</dbReference>
<comment type="caution">
    <text evidence="3">The sequence shown here is derived from an EMBL/GenBank/DDBJ whole genome shotgun (WGS) entry which is preliminary data.</text>
</comment>
<comment type="catalytic activity">
    <reaction evidence="1">
        <text>an N-(ADP-alpha-D-ribosyl)-thymidine in DNA + H2O = a thymidine in DNA + ADP-D-ribose</text>
        <dbReference type="Rhea" id="RHEA:71655"/>
        <dbReference type="Rhea" id="RHEA-COMP:13556"/>
        <dbReference type="Rhea" id="RHEA-COMP:18051"/>
        <dbReference type="ChEBI" id="CHEBI:15377"/>
        <dbReference type="ChEBI" id="CHEBI:57967"/>
        <dbReference type="ChEBI" id="CHEBI:137386"/>
        <dbReference type="ChEBI" id="CHEBI:191199"/>
    </reaction>
    <physiologicalReaction direction="left-to-right" evidence="1">
        <dbReference type="Rhea" id="RHEA:71656"/>
    </physiologicalReaction>
</comment>
<organism evidence="3 4">
    <name type="scientific">Amycolatopsis rhizosphaerae</name>
    <dbReference type="NCBI Taxonomy" id="2053003"/>
    <lineage>
        <taxon>Bacteria</taxon>
        <taxon>Bacillati</taxon>
        <taxon>Actinomycetota</taxon>
        <taxon>Actinomycetes</taxon>
        <taxon>Pseudonocardiales</taxon>
        <taxon>Pseudonocardiaceae</taxon>
        <taxon>Amycolatopsis</taxon>
    </lineage>
</organism>